<dbReference type="InterPro" id="IPR040079">
    <property type="entry name" value="Glutathione_S-Trfase"/>
</dbReference>
<dbReference type="PROSITE" id="PS50404">
    <property type="entry name" value="GST_NTER"/>
    <property type="match status" value="1"/>
</dbReference>
<evidence type="ECO:0000259" key="3">
    <source>
        <dbReference type="PROSITE" id="PS50404"/>
    </source>
</evidence>
<keyword evidence="5" id="KW-0808">Transferase</keyword>
<dbReference type="InterPro" id="IPR004045">
    <property type="entry name" value="Glutathione_S-Trfase_N"/>
</dbReference>
<gene>
    <name evidence="5" type="ORF">FISHEDRAFT_36846</name>
</gene>
<evidence type="ECO:0000256" key="1">
    <source>
        <dbReference type="ARBA" id="ARBA00007409"/>
    </source>
</evidence>
<comment type="similarity">
    <text evidence="1 2">Belongs to the GST superfamily.</text>
</comment>
<keyword evidence="6" id="KW-1185">Reference proteome</keyword>
<dbReference type="EMBL" id="KN881649">
    <property type="protein sequence ID" value="KIY51622.1"/>
    <property type="molecule type" value="Genomic_DNA"/>
</dbReference>
<evidence type="ECO:0000313" key="5">
    <source>
        <dbReference type="EMBL" id="KIY51622.1"/>
    </source>
</evidence>
<dbReference type="InterPro" id="IPR036249">
    <property type="entry name" value="Thioredoxin-like_sf"/>
</dbReference>
<protein>
    <submittedName>
        <fullName evidence="5">Glutathione S-transferase</fullName>
    </submittedName>
</protein>
<accession>A0A0D7AJ52</accession>
<dbReference type="Pfam" id="PF02798">
    <property type="entry name" value="GST_N"/>
    <property type="match status" value="1"/>
</dbReference>
<dbReference type="SFLD" id="SFLDS00019">
    <property type="entry name" value="Glutathione_Transferase_(cytos"/>
    <property type="match status" value="1"/>
</dbReference>
<evidence type="ECO:0000313" key="6">
    <source>
        <dbReference type="Proteomes" id="UP000054144"/>
    </source>
</evidence>
<dbReference type="Proteomes" id="UP000054144">
    <property type="component" value="Unassembled WGS sequence"/>
</dbReference>
<proteinExistence type="inferred from homology"/>
<dbReference type="Pfam" id="PF00043">
    <property type="entry name" value="GST_C"/>
    <property type="match status" value="1"/>
</dbReference>
<dbReference type="AlphaFoldDB" id="A0A0D7AJ52"/>
<sequence length="225" mass="25420">MASLTKFIVYAANTGNSAKISIALEALKAAYPDANLSYEVKFVDLSKKEQKAPEYVKLNPNGRVPTLVDRSRNDFIVFESSAILIYLLQHYDPEYKLSFNPVTDPDAYSQMLQWIFFVHGGFFPMQGQGAVHCSSVDPDQELSRKRYFDETNRVYGILDKRLEGRKWVVGPGEGVYTVADIVALAGIKLHKMARVNLDEYPNAKAWLERWLEKETVTAGYAALAR</sequence>
<reference evidence="5 6" key="1">
    <citation type="journal article" date="2015" name="Fungal Genet. Biol.">
        <title>Evolution of novel wood decay mechanisms in Agaricales revealed by the genome sequences of Fistulina hepatica and Cylindrobasidium torrendii.</title>
        <authorList>
            <person name="Floudas D."/>
            <person name="Held B.W."/>
            <person name="Riley R."/>
            <person name="Nagy L.G."/>
            <person name="Koehler G."/>
            <person name="Ransdell A.S."/>
            <person name="Younus H."/>
            <person name="Chow J."/>
            <person name="Chiniquy J."/>
            <person name="Lipzen A."/>
            <person name="Tritt A."/>
            <person name="Sun H."/>
            <person name="Haridas S."/>
            <person name="LaButti K."/>
            <person name="Ohm R.A."/>
            <person name="Kues U."/>
            <person name="Blanchette R.A."/>
            <person name="Grigoriev I.V."/>
            <person name="Minto R.E."/>
            <person name="Hibbett D.S."/>
        </authorList>
    </citation>
    <scope>NUCLEOTIDE SEQUENCE [LARGE SCALE GENOMIC DNA]</scope>
    <source>
        <strain evidence="5 6">ATCC 64428</strain>
    </source>
</reference>
<feature type="domain" description="GST C-terminal" evidence="4">
    <location>
        <begin position="104"/>
        <end position="225"/>
    </location>
</feature>
<name>A0A0D7AJ52_9AGAR</name>
<dbReference type="CDD" id="cd03048">
    <property type="entry name" value="GST_N_Ure2p_like"/>
    <property type="match status" value="1"/>
</dbReference>
<dbReference type="OrthoDB" id="422574at2759"/>
<dbReference type="InterPro" id="IPR036282">
    <property type="entry name" value="Glutathione-S-Trfase_C_sf"/>
</dbReference>
<dbReference type="Gene3D" id="3.40.30.10">
    <property type="entry name" value="Glutaredoxin"/>
    <property type="match status" value="1"/>
</dbReference>
<dbReference type="SUPFAM" id="SSF47616">
    <property type="entry name" value="GST C-terminal domain-like"/>
    <property type="match status" value="1"/>
</dbReference>
<evidence type="ECO:0000256" key="2">
    <source>
        <dbReference type="RuleBase" id="RU003494"/>
    </source>
</evidence>
<evidence type="ECO:0000259" key="4">
    <source>
        <dbReference type="PROSITE" id="PS50405"/>
    </source>
</evidence>
<dbReference type="PANTHER" id="PTHR44051:SF8">
    <property type="entry name" value="GLUTATHIONE S-TRANSFERASE GSTA"/>
    <property type="match status" value="1"/>
</dbReference>
<feature type="domain" description="GST N-terminal" evidence="3">
    <location>
        <begin position="11"/>
        <end position="95"/>
    </location>
</feature>
<dbReference type="PROSITE" id="PS50405">
    <property type="entry name" value="GST_CTER"/>
    <property type="match status" value="1"/>
</dbReference>
<dbReference type="GO" id="GO:0016740">
    <property type="term" value="F:transferase activity"/>
    <property type="evidence" value="ECO:0007669"/>
    <property type="project" value="UniProtKB-KW"/>
</dbReference>
<dbReference type="InterPro" id="IPR010987">
    <property type="entry name" value="Glutathione-S-Trfase_C-like"/>
</dbReference>
<organism evidence="5 6">
    <name type="scientific">Fistulina hepatica ATCC 64428</name>
    <dbReference type="NCBI Taxonomy" id="1128425"/>
    <lineage>
        <taxon>Eukaryota</taxon>
        <taxon>Fungi</taxon>
        <taxon>Dikarya</taxon>
        <taxon>Basidiomycota</taxon>
        <taxon>Agaricomycotina</taxon>
        <taxon>Agaricomycetes</taxon>
        <taxon>Agaricomycetidae</taxon>
        <taxon>Agaricales</taxon>
        <taxon>Fistulinaceae</taxon>
        <taxon>Fistulina</taxon>
    </lineage>
</organism>
<dbReference type="PANTHER" id="PTHR44051">
    <property type="entry name" value="GLUTATHIONE S-TRANSFERASE-RELATED"/>
    <property type="match status" value="1"/>
</dbReference>
<dbReference type="SFLD" id="SFLDG00358">
    <property type="entry name" value="Main_(cytGST)"/>
    <property type="match status" value="1"/>
</dbReference>
<dbReference type="SUPFAM" id="SSF52833">
    <property type="entry name" value="Thioredoxin-like"/>
    <property type="match status" value="1"/>
</dbReference>
<dbReference type="Gene3D" id="1.20.1050.10">
    <property type="match status" value="1"/>
</dbReference>
<dbReference type="InterPro" id="IPR004046">
    <property type="entry name" value="GST_C"/>
</dbReference>